<dbReference type="PANTHER" id="PTHR42794">
    <property type="entry name" value="HEMIN IMPORT ATP-BINDING PROTEIN HMUV"/>
    <property type="match status" value="1"/>
</dbReference>
<dbReference type="RefSeq" id="WP_140603132.1">
    <property type="nucleotide sequence ID" value="NZ_SAWY01000019.1"/>
</dbReference>
<dbReference type="Pfam" id="PF00005">
    <property type="entry name" value="ABC_tran"/>
    <property type="match status" value="1"/>
</dbReference>
<dbReference type="InterPro" id="IPR027417">
    <property type="entry name" value="P-loop_NTPase"/>
</dbReference>
<accession>A0A502KX86</accession>
<dbReference type="PROSITE" id="PS50893">
    <property type="entry name" value="ABC_TRANSPORTER_2"/>
    <property type="match status" value="1"/>
</dbReference>
<feature type="domain" description="ABC transporter" evidence="5">
    <location>
        <begin position="13"/>
        <end position="245"/>
    </location>
</feature>
<name>A0A502KX86_9GAMM</name>
<dbReference type="InterPro" id="IPR017871">
    <property type="entry name" value="ABC_transporter-like_CS"/>
</dbReference>
<dbReference type="EMBL" id="SAWY01000019">
    <property type="protein sequence ID" value="TPH15734.1"/>
    <property type="molecule type" value="Genomic_DNA"/>
</dbReference>
<dbReference type="Gene3D" id="3.40.50.300">
    <property type="entry name" value="P-loop containing nucleotide triphosphate hydrolases"/>
    <property type="match status" value="1"/>
</dbReference>
<keyword evidence="7" id="KW-1185">Reference proteome</keyword>
<evidence type="ECO:0000256" key="2">
    <source>
        <dbReference type="ARBA" id="ARBA00022448"/>
    </source>
</evidence>
<dbReference type="Proteomes" id="UP000315303">
    <property type="component" value="Unassembled WGS sequence"/>
</dbReference>
<dbReference type="FunFam" id="3.40.50.300:FF:000134">
    <property type="entry name" value="Iron-enterobactin ABC transporter ATP-binding protein"/>
    <property type="match status" value="1"/>
</dbReference>
<dbReference type="PANTHER" id="PTHR42794:SF2">
    <property type="entry name" value="ABC TRANSPORTER ATP-BINDING PROTEIN"/>
    <property type="match status" value="1"/>
</dbReference>
<evidence type="ECO:0000313" key="7">
    <source>
        <dbReference type="Proteomes" id="UP000315303"/>
    </source>
</evidence>
<dbReference type="GO" id="GO:0016887">
    <property type="term" value="F:ATP hydrolysis activity"/>
    <property type="evidence" value="ECO:0007669"/>
    <property type="project" value="InterPro"/>
</dbReference>
<comment type="similarity">
    <text evidence="1">Belongs to the ABC transporter superfamily.</text>
</comment>
<dbReference type="GO" id="GO:0005524">
    <property type="term" value="F:ATP binding"/>
    <property type="evidence" value="ECO:0007669"/>
    <property type="project" value="UniProtKB-KW"/>
</dbReference>
<dbReference type="AlphaFoldDB" id="A0A502KX86"/>
<proteinExistence type="inferred from homology"/>
<protein>
    <submittedName>
        <fullName evidence="6">ABC transporter ATP-binding protein</fullName>
    </submittedName>
</protein>
<evidence type="ECO:0000256" key="1">
    <source>
        <dbReference type="ARBA" id="ARBA00005417"/>
    </source>
</evidence>
<reference evidence="6 7" key="1">
    <citation type="submission" date="2019-01" db="EMBL/GenBank/DDBJ databases">
        <title>Litorilituus lipolytica sp. nov., isolated from intertidal sand of the Yellow Sea in China.</title>
        <authorList>
            <person name="Liu A."/>
        </authorList>
    </citation>
    <scope>NUCLEOTIDE SEQUENCE [LARGE SCALE GENOMIC DNA]</scope>
    <source>
        <strain evidence="6 7">RZ04</strain>
    </source>
</reference>
<dbReference type="OrthoDB" id="5292475at2"/>
<keyword evidence="3" id="KW-0547">Nucleotide-binding</keyword>
<keyword evidence="2" id="KW-0813">Transport</keyword>
<evidence type="ECO:0000313" key="6">
    <source>
        <dbReference type="EMBL" id="TPH15734.1"/>
    </source>
</evidence>
<keyword evidence="4 6" id="KW-0067">ATP-binding</keyword>
<dbReference type="SMART" id="SM00382">
    <property type="entry name" value="AAA"/>
    <property type="match status" value="1"/>
</dbReference>
<evidence type="ECO:0000256" key="3">
    <source>
        <dbReference type="ARBA" id="ARBA00022741"/>
    </source>
</evidence>
<sequence length="277" mass="30624">MSKASHTTSKSLLTAEHLTWCTDGNVILDDINLAVNHQSFTGILGPNGAGKSSLLRCLYRFVKPEQGVVRFDNQDIWQLHANDYAKHVAVVLQEAPSHFNLTVYDVVALGLIPHKGLFSTANKSDEEKIAQAITQVGLTHKVQQSFEHLSGGEKQRALIARAIVQSPKLLLMDEPTSHLDVRYQIQIMELVKSLGITVIASFHDLNLASAMCDNLMVLNQGKLVVQGTPQEVITAKMLSDVFGVCAHVEQHPQHNVPHISYYYGYKQDDTHSGDEHA</sequence>
<dbReference type="InterPro" id="IPR003593">
    <property type="entry name" value="AAA+_ATPase"/>
</dbReference>
<dbReference type="PROSITE" id="PS00211">
    <property type="entry name" value="ABC_TRANSPORTER_1"/>
    <property type="match status" value="1"/>
</dbReference>
<dbReference type="InterPro" id="IPR003439">
    <property type="entry name" value="ABC_transporter-like_ATP-bd"/>
</dbReference>
<dbReference type="SUPFAM" id="SSF52540">
    <property type="entry name" value="P-loop containing nucleoside triphosphate hydrolases"/>
    <property type="match status" value="1"/>
</dbReference>
<organism evidence="6 7">
    <name type="scientific">Litorilituus lipolyticus</name>
    <dbReference type="NCBI Taxonomy" id="2491017"/>
    <lineage>
        <taxon>Bacteria</taxon>
        <taxon>Pseudomonadati</taxon>
        <taxon>Pseudomonadota</taxon>
        <taxon>Gammaproteobacteria</taxon>
        <taxon>Alteromonadales</taxon>
        <taxon>Colwelliaceae</taxon>
        <taxon>Litorilituus</taxon>
    </lineage>
</organism>
<gene>
    <name evidence="6" type="ORF">EPA86_09185</name>
</gene>
<comment type="caution">
    <text evidence="6">The sequence shown here is derived from an EMBL/GenBank/DDBJ whole genome shotgun (WGS) entry which is preliminary data.</text>
</comment>
<dbReference type="CDD" id="cd03214">
    <property type="entry name" value="ABC_Iron-Siderophores_B12_Hemin"/>
    <property type="match status" value="1"/>
</dbReference>
<evidence type="ECO:0000256" key="4">
    <source>
        <dbReference type="ARBA" id="ARBA00022840"/>
    </source>
</evidence>
<evidence type="ECO:0000259" key="5">
    <source>
        <dbReference type="PROSITE" id="PS50893"/>
    </source>
</evidence>